<gene>
    <name evidence="4" type="ORF">MNBD_ACTINO01-1130</name>
</gene>
<dbReference type="EMBL" id="UOEI01000173">
    <property type="protein sequence ID" value="VAV96260.1"/>
    <property type="molecule type" value="Genomic_DNA"/>
</dbReference>
<proteinExistence type="predicted"/>
<organism evidence="4">
    <name type="scientific">hydrothermal vent metagenome</name>
    <dbReference type="NCBI Taxonomy" id="652676"/>
    <lineage>
        <taxon>unclassified sequences</taxon>
        <taxon>metagenomes</taxon>
        <taxon>ecological metagenomes</taxon>
    </lineage>
</organism>
<dbReference type="GO" id="GO:0051536">
    <property type="term" value="F:iron-sulfur cluster binding"/>
    <property type="evidence" value="ECO:0007669"/>
    <property type="project" value="UniProtKB-KW"/>
</dbReference>
<keyword evidence="3" id="KW-0411">Iron-sulfur</keyword>
<keyword evidence="1" id="KW-0479">Metal-binding</keyword>
<feature type="non-terminal residue" evidence="4">
    <location>
        <position position="89"/>
    </location>
</feature>
<dbReference type="InterPro" id="IPR041921">
    <property type="entry name" value="NuoE_N"/>
</dbReference>
<evidence type="ECO:0000256" key="3">
    <source>
        <dbReference type="ARBA" id="ARBA00023014"/>
    </source>
</evidence>
<reference evidence="4" key="1">
    <citation type="submission" date="2018-06" db="EMBL/GenBank/DDBJ databases">
        <authorList>
            <person name="Zhirakovskaya E."/>
        </authorList>
    </citation>
    <scope>NUCLEOTIDE SEQUENCE</scope>
</reference>
<evidence type="ECO:0000256" key="1">
    <source>
        <dbReference type="ARBA" id="ARBA00022723"/>
    </source>
</evidence>
<evidence type="ECO:0000313" key="4">
    <source>
        <dbReference type="EMBL" id="VAV96260.1"/>
    </source>
</evidence>
<sequence length="89" mass="9694">MDYRTTPDAPTAEERAAVDRVLGEPDSVWAGARERSAVDDHVAYGGFRASQDRRHLLLPALHGVQGDVGWVSHGALNYISERIPVSPAE</sequence>
<evidence type="ECO:0000256" key="2">
    <source>
        <dbReference type="ARBA" id="ARBA00023004"/>
    </source>
</evidence>
<accession>A0A3B0RS33</accession>
<dbReference type="Gene3D" id="1.10.10.1590">
    <property type="entry name" value="NADH-quinone oxidoreductase subunit E"/>
    <property type="match status" value="1"/>
</dbReference>
<keyword evidence="2" id="KW-0408">Iron</keyword>
<name>A0A3B0RS33_9ZZZZ</name>
<protein>
    <submittedName>
        <fullName evidence="4">Uncharacterized protein</fullName>
    </submittedName>
</protein>
<dbReference type="GO" id="GO:0046872">
    <property type="term" value="F:metal ion binding"/>
    <property type="evidence" value="ECO:0007669"/>
    <property type="project" value="UniProtKB-KW"/>
</dbReference>
<dbReference type="AlphaFoldDB" id="A0A3B0RS33"/>